<gene>
    <name evidence="1" type="ORF">FNT36_20760</name>
</gene>
<comment type="caution">
    <text evidence="1">The sequence shown here is derived from an EMBL/GenBank/DDBJ whole genome shotgun (WGS) entry which is preliminary data.</text>
</comment>
<protein>
    <recommendedName>
        <fullName evidence="3">NERD domain-containing protein</fullName>
    </recommendedName>
</protein>
<proteinExistence type="predicted"/>
<evidence type="ECO:0000313" key="2">
    <source>
        <dbReference type="Proteomes" id="UP000317624"/>
    </source>
</evidence>
<dbReference type="AlphaFoldDB" id="A0A558BQ59"/>
<evidence type="ECO:0000313" key="1">
    <source>
        <dbReference type="EMBL" id="TVT38613.1"/>
    </source>
</evidence>
<dbReference type="EMBL" id="VMRJ01000005">
    <property type="protein sequence ID" value="TVT38613.1"/>
    <property type="molecule type" value="Genomic_DNA"/>
</dbReference>
<organism evidence="1 2">
    <name type="scientific">Hymenobacter setariae</name>
    <dbReference type="NCBI Taxonomy" id="2594794"/>
    <lineage>
        <taxon>Bacteria</taxon>
        <taxon>Pseudomonadati</taxon>
        <taxon>Bacteroidota</taxon>
        <taxon>Cytophagia</taxon>
        <taxon>Cytophagales</taxon>
        <taxon>Hymenobacteraceae</taxon>
        <taxon>Hymenobacter</taxon>
    </lineage>
</organism>
<sequence>MSLEAKSQALKALIATYDTDWLLGDLSGLMRHISTGHANDQLGKLSSPLRQLYFLGGLLITSDDANADDIRFTHEKWNEIVVLLNEIEAEYDKFFFPRPEDTIDEQWRQVREVAMPSFLGYFNQGPLNYEEQTVNWISDLFTPLDTIIEAATSLKTADFINFYDALDALIQQNMQGIMTKFLPVKPNWRDYSKVKLVNTAPPWLEYKPSEDEQALYQFMADHGIINRFFPAELVSADLPEDKINAILSLLSISRASTDYLYYTSANPLLEKPIINLGTGMFQVFEIKQVIHATQDLLERVCTTNTVDTKRYTDRKGKLLESRVIEIFSAFFKKDCQIFPSYYIDGNEQDILILWKKYAFIIEPKGYALREPLRDPDRAFPRIKKDFEASIGYGYAQTKRVEQKFIDGVPFYIYDEKGNKMAEIDPSKYEADFSIIVNLKSFGQIQNDLSTLLPIGEDDVYPWAVKLDDLEVFLLTMQAQGKKPLDFVAFLSIREELHGKLICMDELDVCAMFLEGKLSPQLASKQSKLLVPPDEAGIFDKQYAKGMGFKNEKYWAEKKGGKHLFI</sequence>
<reference evidence="1 2" key="1">
    <citation type="submission" date="2019-07" db="EMBL/GenBank/DDBJ databases">
        <title>Hymenobacter sp. straun FUR1 Genome sequencing and assembly.</title>
        <authorList>
            <person name="Chhetri G."/>
        </authorList>
    </citation>
    <scope>NUCLEOTIDE SEQUENCE [LARGE SCALE GENOMIC DNA]</scope>
    <source>
        <strain evidence="1 2">Fur1</strain>
    </source>
</reference>
<name>A0A558BQ59_9BACT</name>
<dbReference type="RefSeq" id="WP_144851660.1">
    <property type="nucleotide sequence ID" value="NZ_VMRJ01000005.1"/>
</dbReference>
<evidence type="ECO:0008006" key="3">
    <source>
        <dbReference type="Google" id="ProtNLM"/>
    </source>
</evidence>
<accession>A0A558BQ59</accession>
<keyword evidence="2" id="KW-1185">Reference proteome</keyword>
<dbReference type="OrthoDB" id="5177790at2"/>
<dbReference type="Proteomes" id="UP000317624">
    <property type="component" value="Unassembled WGS sequence"/>
</dbReference>